<feature type="region of interest" description="Disordered" evidence="1">
    <location>
        <begin position="2488"/>
        <end position="2507"/>
    </location>
</feature>
<dbReference type="InterPro" id="IPR029211">
    <property type="entry name" value="PfEMP1_ATS"/>
</dbReference>
<evidence type="ECO:0000256" key="1">
    <source>
        <dbReference type="SAM" id="MobiDB-lite"/>
    </source>
</evidence>
<proteinExistence type="predicted"/>
<evidence type="ECO:0000259" key="2">
    <source>
        <dbReference type="Pfam" id="PF05424"/>
    </source>
</evidence>
<evidence type="ECO:0000259" key="3">
    <source>
        <dbReference type="Pfam" id="PF15445"/>
    </source>
</evidence>
<feature type="region of interest" description="Disordered" evidence="1">
    <location>
        <begin position="2176"/>
        <end position="2196"/>
    </location>
</feature>
<dbReference type="PANTHER" id="PTHR42264:SF6">
    <property type="entry name" value="TRANSMEMBRANE PROTEIN"/>
    <property type="match status" value="1"/>
</dbReference>
<dbReference type="EMBL" id="LT969435">
    <property type="protein sequence ID" value="SOV16645.1"/>
    <property type="molecule type" value="Genomic_DNA"/>
</dbReference>
<feature type="compositionally biased region" description="Polar residues" evidence="1">
    <location>
        <begin position="2677"/>
        <end position="2689"/>
    </location>
</feature>
<dbReference type="Pfam" id="PF15445">
    <property type="entry name" value="ATS"/>
    <property type="match status" value="1"/>
</dbReference>
<protein>
    <submittedName>
        <fullName evidence="4">Erythrocyte membrane protein 1 (PfEMP1), truncated, putative</fullName>
    </submittedName>
</protein>
<feature type="region of interest" description="Disordered" evidence="1">
    <location>
        <begin position="2590"/>
        <end position="2757"/>
    </location>
</feature>
<dbReference type="PANTHER" id="PTHR42264">
    <property type="entry name" value="EPHRIN_REC_LIKE DOMAIN-CONTAINING PROTEIN"/>
    <property type="match status" value="1"/>
</dbReference>
<evidence type="ECO:0000313" key="5">
    <source>
        <dbReference type="Proteomes" id="UP000831156"/>
    </source>
</evidence>
<feature type="compositionally biased region" description="Low complexity" evidence="1">
    <location>
        <begin position="2590"/>
        <end position="2600"/>
    </location>
</feature>
<feature type="compositionally biased region" description="Low complexity" evidence="1">
    <location>
        <begin position="2690"/>
        <end position="2724"/>
    </location>
</feature>
<feature type="domain" description="Duffy-antigen binding" evidence="2">
    <location>
        <begin position="1503"/>
        <end position="1689"/>
    </location>
</feature>
<feature type="compositionally biased region" description="Low complexity" evidence="1">
    <location>
        <begin position="2921"/>
        <end position="2932"/>
    </location>
</feature>
<feature type="region of interest" description="Disordered" evidence="1">
    <location>
        <begin position="1954"/>
        <end position="1975"/>
    </location>
</feature>
<dbReference type="InterPro" id="IPR008602">
    <property type="entry name" value="Duffy-antigen-binding"/>
</dbReference>
<organism evidence="4 5">
    <name type="scientific">Plasmodium gaboni</name>
    <dbReference type="NCBI Taxonomy" id="647221"/>
    <lineage>
        <taxon>Eukaryota</taxon>
        <taxon>Sar</taxon>
        <taxon>Alveolata</taxon>
        <taxon>Apicomplexa</taxon>
        <taxon>Aconoidasida</taxon>
        <taxon>Haemosporida</taxon>
        <taxon>Plasmodiidae</taxon>
        <taxon>Plasmodium</taxon>
        <taxon>Plasmodium (Laverania)</taxon>
    </lineage>
</organism>
<feature type="compositionally biased region" description="Gly residues" evidence="1">
    <location>
        <begin position="2893"/>
        <end position="2910"/>
    </location>
</feature>
<keyword evidence="5" id="KW-1185">Reference proteome</keyword>
<feature type="domain" description="Duffy-antigen binding" evidence="2">
    <location>
        <begin position="549"/>
        <end position="717"/>
    </location>
</feature>
<feature type="domain" description="Duffy-antigen binding" evidence="2">
    <location>
        <begin position="900"/>
        <end position="1085"/>
    </location>
</feature>
<dbReference type="Pfam" id="PF05424">
    <property type="entry name" value="Duffy_binding"/>
    <property type="match status" value="6"/>
</dbReference>
<feature type="domain" description="Duffy-antigen binding" evidence="2">
    <location>
        <begin position="1857"/>
        <end position="2045"/>
    </location>
</feature>
<reference evidence="4" key="1">
    <citation type="submission" date="2016-09" db="EMBL/GenBank/DDBJ databases">
        <authorList>
            <consortium name="Pathogen Informatics"/>
            <person name="Sun Q."/>
            <person name="Inoue M."/>
        </authorList>
    </citation>
    <scope>NUCLEOTIDE SEQUENCE</scope>
</reference>
<dbReference type="SUPFAM" id="SSF140924">
    <property type="entry name" value="Duffy binding domain-like"/>
    <property type="match status" value="7"/>
</dbReference>
<feature type="region of interest" description="Disordered" evidence="1">
    <location>
        <begin position="2540"/>
        <end position="2559"/>
    </location>
</feature>
<name>A0ABY1UQP1_9APIC</name>
<feature type="domain" description="Plasmodium falciparum erythrocyte membrane protein 1 acidic terminal segment" evidence="3">
    <location>
        <begin position="2951"/>
        <end position="3375"/>
    </location>
</feature>
<gene>
    <name evidence="4" type="ORF">PGABG01_1239300</name>
</gene>
<feature type="region of interest" description="Disordered" evidence="1">
    <location>
        <begin position="2827"/>
        <end position="2938"/>
    </location>
</feature>
<feature type="domain" description="Duffy-antigen binding" evidence="2">
    <location>
        <begin position="146"/>
        <end position="251"/>
    </location>
</feature>
<dbReference type="InterPro" id="IPR042202">
    <property type="entry name" value="Duffy-ag-bd_sf"/>
</dbReference>
<dbReference type="Proteomes" id="UP000831156">
    <property type="component" value="Chromosome 12"/>
</dbReference>
<evidence type="ECO:0000313" key="4">
    <source>
        <dbReference type="EMBL" id="SOV16645.1"/>
    </source>
</evidence>
<dbReference type="InterPro" id="IPR044932">
    <property type="entry name" value="PfEMP1_ATS_sf"/>
</dbReference>
<accession>A0ABY1UQP1</accession>
<dbReference type="Gene3D" id="1.10.1900.40">
    <property type="entry name" value="Acidic terminal segments, variant surface antigen of PfEMP1"/>
    <property type="match status" value="2"/>
</dbReference>
<feature type="compositionally biased region" description="Polar residues" evidence="1">
    <location>
        <begin position="2621"/>
        <end position="2636"/>
    </location>
</feature>
<dbReference type="Gene3D" id="1.20.58.830">
    <property type="match status" value="6"/>
</dbReference>
<sequence length="3388" mass="384892">MGIRGSKFRDEILEKYKDILPGLKDWSYTDYMMNLREEIKNESWNNGKYDTFLKQKGWDGKISSLRADQICAWENIQKDIFQAVMDNYSTVQFTWEEKAKELIEEARKKHFSGQNCNVFNNNNKEIKNLPDADKKNICTLNTAHDLCIPARRSNFQFKTIKDNIEEITSSNQGSGTAKAILAVSTAIGTLAQQITDDIVPLKTKYQDNKDLCKFLRRTYADYKDIIEGNDIVDNDTSKGLYCLLNEKKEHLTGKHSVLSLLQQYFKEPVEKKLLDSNVNLDDNNRTPCNLDDSSYTGKPQCLRFLEEWFEEFMEQKEKEYEKRIKETCLEGKTNELTLIDGSNHKINCSEYCEGYQKLLEEKKKCYHNYISKCQENLKNHNTYNDETLYNEEVKSIQRETKQKYNCSDKDCGNYGSENLEAFFNPKKLSTNKIYCCGCINSVSDIKEIFGKNDNESSYIDAILNKLSICAPTDDTLDGAKDGKITTNSGKDTEICKINYGNTNLRGTQTCTEMPCKNYYQKQKGWICDTKQGTSDGRLKNEWSDATGSACLPPRTQRLCLGRIYDSKCTTRTIDNIYTNDKLLTELVIAAKHEGAELNAKYKGNDGHIPVDKISELCNAAQYSFADLGDIVKGTSIWESDDTNAMETHLRKIFAKIYRSNQDKYKDTDETYKKLRDVWWNTNRKHIWKALVCGAGMNTHNSCGDAVPNIDYMPQFLRWLTEWYDDYCHRKQKLYKDVETHCKPDGDKEFKCDDTECKTKCDEYTTFMKEKKPQWEKQNQYYDNKKNGTTGVNNNVYIESDAKDYLKDKFTTSGSSGSSDNCVTDVQTNINLLDKSSYYDVDQYCGCTKFIKEDEYDKISKQNNCVGLQNKAKEASGIKWIHNDGTSENRYLKDRNVPPEVYLPPRKQNLCFRGLDGTISAINVTDEKTLREHLMKVSATEGYNLGEYYKAKESNSDKDKDKYNYDVLPCHALKYSFLDLRDIILGHDMTETYKEETEKNLQKIFKKLTSSNGANNIEPKRKIFWEDNKECVWNAMKCGYKKGNGTTTLPSGCDPPNDSDYPIGDTRDSGKNLQFLRWFTEWGEDFCKKQHVELGKLETACKQCDVTNGTTCGNKDECEKCRTACDQYKKFINLWKPQYQNQSKKYTEDKSKQNLYDKDDDAKGSTHAYEYLNKKLTKMCKNSNTSGQNSGTDCNCMEQISKHSNPPQSLPASLDDLPNGYKDLCDCEEKLRLRKITDQNNSAGSTSEKSKICDEGNDGIWDEWDCTTENNRCVKKNEKKNINDIITEMFSNNNSLYDGMYKKEDVLFYYWFEKWLEDMERYLDKYMNYLKLSCGNDELRNKNKVNFLTCSNCRIECKCYDKLYNSLKSKWGEQKNYYDNYKKTSKDAGIGELPLNYYLYARCENKLEKNEKEDNIKKKEKCGEMQDSENNENIIDKMIKDKNNEKDKLCDKCKKVKEDVSKRDELADVYCDSIGTPTESCPKKRKRGDPKSSWNCNSNGRNNICVPDRRIQLCISYLLNITGNYNDKNDSLKSNMLDSASIEAQRLWDKHEINGTLDEDAFKKDLKRSYNDYRDFVLGNDMENAGNSGTVKTTLNNYFGNNNDTNGMEARKKWWDEHKYDVWAAMKCGIDKKKDNTKTDKFFLEVDDDQQIERWIKEWGDDFFEERKKKIENFGTQCKTKSNDNKCTSDGSPRTDVPCKEKCDNYKKWLNEKKDQWKVLSSKWKTLNKKEDSSNTGTSNSNMYDEPNNNLLYDCAINKNGCNFSDFSELLNIKGRKNNVNNEYGQFQNYCTCIYGIDISPSSASTGGASMGGGSSISNIDPCETNISTSHCNEKTFKEHDWTDMYTDAYGITQYLNGIQIPPRRRQLCLATLMAKPRNKDDLVLNLYRLAKREAQLLQKKYKTNGIPNIGNSSKMCRAIKRSYGDIRDIILQKDYVDGFSKYYVDKNITETLKDEKQGGGRSGVHANGPRQNNVDDTAIMRREDLWNEIKDNMWKAMTCNNNNTCDKDEPSDNDEFLRWLEEWYESFCEEKKEQLEKLNKACNSQNCNTDCGGTTCEKCLKQCPIYEEWLQKKKDQWRGLSRKYNELKMKNNNTLFQQDTKDKTDAQKYLDSICDKECSCETKNQKGASNNTLKIEDIISKNDNEYKDKYAKKCLGCELKNISNIIKAAKKKLYDEKKKEKDQQGRNFNPAPGSGTEDICKDVEKYITENEATIQGNGGCRTKDFSSKKWECEKGNNTVSGEGECMSPRRQSLCIHYLKESTVNNETNLRTALLKSVSLETYWLWEQYKGTHPDADDDLKKGKIPEDFKRQMFYTLGDFRDLVFETDIGSSNDTKGIGTTVKQILAKQNGTKTPTKPQDWWKTVESDVWAAMVCALTHGMSDTAVQQELKKNNDYKSVKFEGTTTSGTTSGTNLTTFVARPQFLRWMTEWAEQFCREYNKELETLSTACKDYECNGNKGNQQQCKTQCGKYEDFIKKWKPNYESQNKKFKEKKNEYQSADDDVKNSNDAREYLKKKLENMKCTDKNGKTEPCKYNCMKEESQNTTSSGGDKLPQSMDYPPTNYENKCNCKPTGVAKPVAAKPAAVRPPAAAAAKPVATKPEVPRPQAAKVEPPRGEARSHSGGTHTPKNSPGPTKTKSSEAKASPNGPTGVFGSGDSKRNVPLDPQDLGVTRGGNYIINQGKGTRTLEISTASSQQTPDTSSSGTGPTTSPTSAPTTSTTSGPGVEPQVGGGAASGEPDGKVAVPGTGTAPATQKDGNGWLDLLKKEVLPLAGAATQLGIGAGILGTIEAANFGLKVADVGLKTAEKAVPILYDAIKDTISSITNSGAGTQPAVLQPSSAEPDPGANPDAQPSLNSVSAGSAGPGPAPQPVNSGNSGSSGTGSTGNQSPQSSQGGGTHSHGSGSGSGSGPGPKPSVNTRTSSGSQNSPSPSGRTLTPTGVASLTTPLLSTTIPWSIGIVFAGIVYLWLKKKTPAIPTEIFRVLNIPQNDYGIPDETSTNRYVPYRSAQYKGKTYIYVEGDEPDDYIGNISSSDITSSSESEYEEMDINDIYPYKSPKYKTLIEVVLKPSTNNNVQDTYTDDVKYNSDIPINKLTDEECNELKQDFISNMLQNDNIDLPNENIIDDNIYKNIQPDIVDSGNPLEKPFIISIQDRYLDNHEKINYDIDWNIPKNINRTTNNMNDPKYVTSNDKYSGIDLINDSLNSGNDIYDELLKRKENELFGTKHLKTTTTNSVVKPTHSDPILNQLDLFDKWLDRHRYMCEKWNNKEEMLHKLKDEWNKENNEHILDIPLNDNDINKNNDENYNMINPNTQINHEGNDKTTLEHLGSTNIPYSDLITQNNDSERQNLRTNISMDIHFDENNNNNNNNNVLTNNVTHEEDHLENTYNF</sequence>
<dbReference type="Gene3D" id="1.20.1310.20">
    <property type="entry name" value="Duffy-antigen binding domain"/>
    <property type="match status" value="6"/>
</dbReference>
<feature type="domain" description="Duffy-antigen binding" evidence="2">
    <location>
        <begin position="2243"/>
        <end position="2390"/>
    </location>
</feature>